<protein>
    <recommendedName>
        <fullName evidence="3">DNA-packaging protein</fullName>
    </recommendedName>
</protein>
<reference evidence="1 2" key="1">
    <citation type="submission" date="2018-11" db="EMBL/GenBank/DDBJ databases">
        <title>Complete genome sequence of Paenibacillus baekrokdamisoli strain KCTC 33723.</title>
        <authorList>
            <person name="Kang S.W."/>
            <person name="Lee K.C."/>
            <person name="Kim K.K."/>
            <person name="Kim J.S."/>
            <person name="Kim D.S."/>
            <person name="Ko S.H."/>
            <person name="Yang S.H."/>
            <person name="Lee J.S."/>
        </authorList>
    </citation>
    <scope>NUCLEOTIDE SEQUENCE [LARGE SCALE GENOMIC DNA]</scope>
    <source>
        <strain evidence="1 2">KCTC 33723</strain>
    </source>
</reference>
<keyword evidence="2" id="KW-1185">Reference proteome</keyword>
<dbReference type="Proteomes" id="UP000275368">
    <property type="component" value="Chromosome"/>
</dbReference>
<dbReference type="AlphaFoldDB" id="A0A3G9J4Y9"/>
<dbReference type="KEGG" id="pbk:Back11_11680"/>
<evidence type="ECO:0000313" key="1">
    <source>
        <dbReference type="EMBL" id="BBH19823.1"/>
    </source>
</evidence>
<evidence type="ECO:0008006" key="3">
    <source>
        <dbReference type="Google" id="ProtNLM"/>
    </source>
</evidence>
<dbReference type="EMBL" id="AP019308">
    <property type="protein sequence ID" value="BBH19823.1"/>
    <property type="molecule type" value="Genomic_DNA"/>
</dbReference>
<dbReference type="RefSeq" id="WP_183530745.1">
    <property type="nucleotide sequence ID" value="NZ_AP019308.1"/>
</dbReference>
<organism evidence="1 2">
    <name type="scientific">Paenibacillus baekrokdamisoli</name>
    <dbReference type="NCBI Taxonomy" id="1712516"/>
    <lineage>
        <taxon>Bacteria</taxon>
        <taxon>Bacillati</taxon>
        <taxon>Bacillota</taxon>
        <taxon>Bacilli</taxon>
        <taxon>Bacillales</taxon>
        <taxon>Paenibacillaceae</taxon>
        <taxon>Paenibacillus</taxon>
    </lineage>
</organism>
<gene>
    <name evidence="1" type="ORF">Back11_11680</name>
</gene>
<proteinExistence type="predicted"/>
<sequence>MTINKDDILALVKMRLQLDPLGATHDQLINMYMDEIEQRILSYINHSSIPDRLRFTWAAMVAGALAAEQSAALFPTIESSGTFEISIGDTSIKPVKAVSAPLTPSIVVVNSVLFDYRAELNAFRKLRW</sequence>
<name>A0A3G9J4Y9_9BACL</name>
<evidence type="ECO:0000313" key="2">
    <source>
        <dbReference type="Proteomes" id="UP000275368"/>
    </source>
</evidence>
<accession>A0A3G9J4Y9</accession>